<dbReference type="PANTHER" id="PTHR23068">
    <property type="entry name" value="DNA CYTOSINE-5- -METHYLTRANSFERASE 3-RELATED"/>
    <property type="match status" value="1"/>
</dbReference>
<comment type="subcellular location">
    <subcellularLocation>
        <location evidence="1">Nucleus</location>
    </subcellularLocation>
</comment>
<dbReference type="EMBL" id="OZ023718">
    <property type="protein sequence ID" value="CAK9867686.1"/>
    <property type="molecule type" value="Genomic_DNA"/>
</dbReference>
<evidence type="ECO:0000256" key="7">
    <source>
        <dbReference type="ARBA" id="ARBA00023125"/>
    </source>
</evidence>
<dbReference type="Proteomes" id="UP001497522">
    <property type="component" value="Chromosome 17"/>
</dbReference>
<dbReference type="PROSITE" id="PS51680">
    <property type="entry name" value="SAM_MT_DRM"/>
    <property type="match status" value="1"/>
</dbReference>
<evidence type="ECO:0000256" key="4">
    <source>
        <dbReference type="ARBA" id="ARBA00022679"/>
    </source>
</evidence>
<evidence type="ECO:0000259" key="10">
    <source>
        <dbReference type="PROSITE" id="PS51680"/>
    </source>
</evidence>
<keyword evidence="5 9" id="KW-0949">S-adenosyl-L-methionine</keyword>
<dbReference type="InterPro" id="IPR018117">
    <property type="entry name" value="C5_DNA_meth_AS"/>
</dbReference>
<evidence type="ECO:0000313" key="11">
    <source>
        <dbReference type="EMBL" id="CAK9867686.1"/>
    </source>
</evidence>
<keyword evidence="8" id="KW-0539">Nucleus</keyword>
<protein>
    <recommendedName>
        <fullName evidence="2">DNA (cytosine-5-)-methyltransferase</fullName>
        <ecNumber evidence="2">2.1.1.37</ecNumber>
    </recommendedName>
</protein>
<dbReference type="PROSITE" id="PS51679">
    <property type="entry name" value="SAM_MT_C5"/>
    <property type="match status" value="1"/>
</dbReference>
<keyword evidence="12" id="KW-1185">Reference proteome</keyword>
<evidence type="ECO:0000313" key="12">
    <source>
        <dbReference type="Proteomes" id="UP001497522"/>
    </source>
</evidence>
<evidence type="ECO:0000256" key="3">
    <source>
        <dbReference type="ARBA" id="ARBA00022603"/>
    </source>
</evidence>
<dbReference type="InterPro" id="IPR029063">
    <property type="entry name" value="SAM-dependent_MTases_sf"/>
</dbReference>
<evidence type="ECO:0000256" key="9">
    <source>
        <dbReference type="PROSITE-ProRule" id="PRU01016"/>
    </source>
</evidence>
<feature type="active site" evidence="9">
    <location>
        <position position="757"/>
    </location>
</feature>
<feature type="domain" description="SAM-dependent MTase DRM-type" evidence="10">
    <location>
        <begin position="465"/>
        <end position="796"/>
    </location>
</feature>
<accession>A0ABP1AZF8</accession>
<evidence type="ECO:0000256" key="1">
    <source>
        <dbReference type="ARBA" id="ARBA00004123"/>
    </source>
</evidence>
<comment type="similarity">
    <text evidence="9">Belongs to the class I-like SAM-binding methyltransferase superfamily. C5-methyltransferase family.</text>
</comment>
<keyword evidence="3 9" id="KW-0489">Methyltransferase</keyword>
<proteinExistence type="inferred from homology"/>
<dbReference type="InterPro" id="IPR001525">
    <property type="entry name" value="C5_MeTfrase"/>
</dbReference>
<organism evidence="11 12">
    <name type="scientific">Sphagnum jensenii</name>
    <dbReference type="NCBI Taxonomy" id="128206"/>
    <lineage>
        <taxon>Eukaryota</taxon>
        <taxon>Viridiplantae</taxon>
        <taxon>Streptophyta</taxon>
        <taxon>Embryophyta</taxon>
        <taxon>Bryophyta</taxon>
        <taxon>Sphagnophytina</taxon>
        <taxon>Sphagnopsida</taxon>
        <taxon>Sphagnales</taxon>
        <taxon>Sphagnaceae</taxon>
        <taxon>Sphagnum</taxon>
    </lineage>
</organism>
<keyword evidence="7" id="KW-0238">DNA-binding</keyword>
<evidence type="ECO:0000256" key="5">
    <source>
        <dbReference type="ARBA" id="ARBA00022691"/>
    </source>
</evidence>
<evidence type="ECO:0000256" key="6">
    <source>
        <dbReference type="ARBA" id="ARBA00022737"/>
    </source>
</evidence>
<name>A0ABP1AZF8_9BRYO</name>
<dbReference type="PROSITE" id="PS00094">
    <property type="entry name" value="C5_MTASE_1"/>
    <property type="match status" value="1"/>
</dbReference>
<dbReference type="EC" id="2.1.1.37" evidence="2"/>
<evidence type="ECO:0000256" key="2">
    <source>
        <dbReference type="ARBA" id="ARBA00011975"/>
    </source>
</evidence>
<gene>
    <name evidence="11" type="ORF">CSSPJE1EN2_LOCUS10681</name>
</gene>
<dbReference type="InterPro" id="IPR030380">
    <property type="entry name" value="SAM_MeTfrase_DRM"/>
</dbReference>
<keyword evidence="4 9" id="KW-0808">Transferase</keyword>
<keyword evidence="6" id="KW-0677">Repeat</keyword>
<dbReference type="InterPro" id="IPR050390">
    <property type="entry name" value="C5-Methyltransferase"/>
</dbReference>
<evidence type="ECO:0000256" key="8">
    <source>
        <dbReference type="ARBA" id="ARBA00023242"/>
    </source>
</evidence>
<reference evidence="11" key="1">
    <citation type="submission" date="2024-03" db="EMBL/GenBank/DDBJ databases">
        <authorList>
            <consortium name="ELIXIR-Norway"/>
            <consortium name="Elixir Norway"/>
        </authorList>
    </citation>
    <scope>NUCLEOTIDE SEQUENCE</scope>
</reference>
<dbReference type="SUPFAM" id="SSF53335">
    <property type="entry name" value="S-adenosyl-L-methionine-dependent methyltransferases"/>
    <property type="match status" value="2"/>
</dbReference>
<dbReference type="Pfam" id="PF00145">
    <property type="entry name" value="DNA_methylase"/>
    <property type="match status" value="1"/>
</dbReference>
<dbReference type="PANTHER" id="PTHR23068:SF25">
    <property type="entry name" value="DNA (CYTOSINE-5)-METHYLTRANSFERASE DRM2"/>
    <property type="match status" value="1"/>
</dbReference>
<dbReference type="Gene3D" id="3.40.50.150">
    <property type="entry name" value="Vaccinia Virus protein VP39"/>
    <property type="match status" value="2"/>
</dbReference>
<sequence>MAALSSSDNDDDDVLVEYVPGAAAADSTSVEENQHLVDHRRSCSHMKDHCDMGGDIRSSVVVVVAEEGGDKQQQQQLVVAADLHYAEKESRLLDMGFTTDLIQRALLIYGTQAAESVLVQFLLDWHENHHHHHQQQQQSGEGNSHGASVAAGLEVEVAGHSIIAACTHDEDKDTKNYWLSKHSLKSCQNEQRRVCACNMEAATDSVISTVTPFCPTPNTAILDPKEQHNRNLLLTQGFTTGQVEQALQELGGGAEYDMLLDYTLYLMSEQDGLASTSRRINTVEKLVTEFKFSTHAVKMALERCDTPEWNADEEQIADLVDFLAAHGEALEEDSKMDLGTMPQWMEESADWSRLREQIANNVTAKRYGKRKIGEVNLESSISSSTRVRRCTTLKQPLQMPKHDDAPPCRGIRRLPHTVRTDGVCGGGSRIKPPLERSVARASKRIEKLQIPRRSEGFGLPGEPVKQRYLSDEIKGAPFFYFENVASMPNEDWNRIKLHLFDIEPEYVDSLHFSACRRPRGYIHNLPIEGRKKILPDPPMTIQELMPQTKKFWPAWDPRTKLNCINTRKGSEFLSKKLQLDLRSCIETADPSPAMQQEILKWCREWNLVWTAPNIPTPIAENEMEAMLGFDKDHTRNCYSTRARYKALGNSFSVFTVAFHFSVLKPLYPRGMKILSLFSGIGGAEIALHKIGVKLQVVVSVEIIKGSRRCLEAWWAATKQTGTLDQNHHDVTALGRDELVDLVKRYKGFDLIVGGSPCNNLSGNNQKTRCGIEGPQSNIFFEFSRIVGTVRELMQGLQFSSP</sequence>